<comment type="cofactor">
    <cofactor evidence="1">
        <name>pyruvate</name>
        <dbReference type="ChEBI" id="CHEBI:15361"/>
    </cofactor>
</comment>
<keyword evidence="7" id="KW-0670">Pyruvate</keyword>
<dbReference type="InterPro" id="IPR016104">
    <property type="entry name" value="Pyr-dep_his/arg-deCO2ase"/>
</dbReference>
<dbReference type="PATRIC" id="fig|1618660.3.peg.568"/>
<dbReference type="Proteomes" id="UP000034956">
    <property type="component" value="Unassembled WGS sequence"/>
</dbReference>
<dbReference type="PIRSF" id="PIRSF005216">
    <property type="entry name" value="Pyruvoyl-dep_arg_deCO2ase"/>
    <property type="match status" value="1"/>
</dbReference>
<evidence type="ECO:0000256" key="1">
    <source>
        <dbReference type="ARBA" id="ARBA00001928"/>
    </source>
</evidence>
<dbReference type="PANTHER" id="PTHR40438">
    <property type="entry name" value="PYRUVOYL-DEPENDENT ARGININE DECARBOXYLASE"/>
    <property type="match status" value="1"/>
</dbReference>
<dbReference type="Gene3D" id="3.50.20.10">
    <property type="entry name" value="Pyruvoyl-Dependent Histidine Decarboxylase, subunit B"/>
    <property type="match status" value="1"/>
</dbReference>
<dbReference type="NCBIfam" id="TIGR00286">
    <property type="entry name" value="pyruvoyl-dependent arginine decarboxylase"/>
    <property type="match status" value="1"/>
</dbReference>
<evidence type="ECO:0000256" key="6">
    <source>
        <dbReference type="ARBA" id="ARBA00023239"/>
    </source>
</evidence>
<keyword evidence="5" id="KW-0210">Decarboxylase</keyword>
<evidence type="ECO:0000313" key="9">
    <source>
        <dbReference type="EMBL" id="KKU91061.1"/>
    </source>
</evidence>
<dbReference type="InterPro" id="IPR002724">
    <property type="entry name" value="Pyruvoyl-dep_arg_deCO2ase"/>
</dbReference>
<protein>
    <recommendedName>
        <fullName evidence="4">Pyruvoyl-dependent arginine decarboxylase AaxB</fullName>
        <ecNumber evidence="3">4.1.1.19</ecNumber>
    </recommendedName>
</protein>
<evidence type="ECO:0000256" key="3">
    <source>
        <dbReference type="ARBA" id="ARBA00012426"/>
    </source>
</evidence>
<dbReference type="HAMAP" id="MF_01404">
    <property type="entry name" value="PvlArgDC"/>
    <property type="match status" value="1"/>
</dbReference>
<comment type="catalytic activity">
    <reaction evidence="8">
        <text>L-arginine + H(+) = agmatine + CO2</text>
        <dbReference type="Rhea" id="RHEA:17641"/>
        <dbReference type="ChEBI" id="CHEBI:15378"/>
        <dbReference type="ChEBI" id="CHEBI:16526"/>
        <dbReference type="ChEBI" id="CHEBI:32682"/>
        <dbReference type="ChEBI" id="CHEBI:58145"/>
        <dbReference type="EC" id="4.1.1.19"/>
    </reaction>
</comment>
<proteinExistence type="inferred from homology"/>
<evidence type="ECO:0000256" key="2">
    <source>
        <dbReference type="ARBA" id="ARBA00008611"/>
    </source>
</evidence>
<reference evidence="9 10" key="1">
    <citation type="journal article" date="2015" name="Nature">
        <title>rRNA introns, odd ribosomes, and small enigmatic genomes across a large radiation of phyla.</title>
        <authorList>
            <person name="Brown C.T."/>
            <person name="Hug L.A."/>
            <person name="Thomas B.C."/>
            <person name="Sharon I."/>
            <person name="Castelle C.J."/>
            <person name="Singh A."/>
            <person name="Wilkins M.J."/>
            <person name="Williams K.H."/>
            <person name="Banfield J.F."/>
        </authorList>
    </citation>
    <scope>NUCLEOTIDE SEQUENCE [LARGE SCALE GENOMIC DNA]</scope>
</reference>
<dbReference type="SFLD" id="SFLDG01170">
    <property type="entry name" value="Pyruvoyl-dependent_arginine_de"/>
    <property type="match status" value="1"/>
</dbReference>
<evidence type="ECO:0000313" key="10">
    <source>
        <dbReference type="Proteomes" id="UP000034956"/>
    </source>
</evidence>
<dbReference type="Pfam" id="PF01862">
    <property type="entry name" value="PvlArgDC"/>
    <property type="match status" value="1"/>
</dbReference>
<name>A0A0G1UA52_9BACT</name>
<dbReference type="EMBL" id="LCPF01000004">
    <property type="protein sequence ID" value="KKU91061.1"/>
    <property type="molecule type" value="Genomic_DNA"/>
</dbReference>
<dbReference type="NCBIfam" id="NF009064">
    <property type="entry name" value="PRK12398.1"/>
    <property type="match status" value="1"/>
</dbReference>
<dbReference type="GO" id="GO:0008792">
    <property type="term" value="F:arginine decarboxylase activity"/>
    <property type="evidence" value="ECO:0007669"/>
    <property type="project" value="UniProtKB-EC"/>
</dbReference>
<evidence type="ECO:0000256" key="5">
    <source>
        <dbReference type="ARBA" id="ARBA00022793"/>
    </source>
</evidence>
<dbReference type="AlphaFoldDB" id="A0A0G1UA52"/>
<dbReference type="InterPro" id="IPR016105">
    <property type="entry name" value="Pyr-dep_his/arg-deCO2ase_sand"/>
</dbReference>
<evidence type="ECO:0000256" key="8">
    <source>
        <dbReference type="ARBA" id="ARBA00049309"/>
    </source>
</evidence>
<dbReference type="PANTHER" id="PTHR40438:SF1">
    <property type="entry name" value="PYRUVOYL-DEPENDENT ARGININE DECARBOXYLASE"/>
    <property type="match status" value="1"/>
</dbReference>
<dbReference type="SFLD" id="SFLDS00055">
    <property type="entry name" value="Pyruvoyl-Dependent_Histidine/A"/>
    <property type="match status" value="1"/>
</dbReference>
<comment type="similarity">
    <text evidence="2">Belongs to the pyruvoyl-dependent arginine decarboxylase family.</text>
</comment>
<organism evidence="9 10">
    <name type="scientific">Candidatus Jorgensenbacteria bacterium GW2011_GWA1_48_11</name>
    <dbReference type="NCBI Taxonomy" id="1618660"/>
    <lineage>
        <taxon>Bacteria</taxon>
        <taxon>Candidatus Joergenseniibacteriota</taxon>
    </lineage>
</organism>
<sequence>MQNFVPQKMFFTKGVGRHKEYLQSFELALRDAGIQEYNLVHVSSIFPPNCKKISREDGKKYLSPGQVVFCVMARTATSEPNRLVAASIGLAQPADPQNYGYLSEHHAFGETDDKCGEYAEDLAATMLATTLGIEFDSQAAWDEREQVYKSSGKIIRTTNITQSAEGDKNGLWTTVIASAVLVLDGNGTANNPA</sequence>
<keyword evidence="6" id="KW-0456">Lyase</keyword>
<comment type="caution">
    <text evidence="9">The sequence shown here is derived from an EMBL/GenBank/DDBJ whole genome shotgun (WGS) entry which is preliminary data.</text>
</comment>
<gene>
    <name evidence="9" type="ORF">UY23_C0004G0006</name>
</gene>
<dbReference type="GO" id="GO:0006527">
    <property type="term" value="P:L-arginine catabolic process"/>
    <property type="evidence" value="ECO:0007669"/>
    <property type="project" value="InterPro"/>
</dbReference>
<dbReference type="EC" id="4.1.1.19" evidence="3"/>
<dbReference type="SUPFAM" id="SSF56271">
    <property type="entry name" value="Pyruvoyl-dependent histidine and arginine decarboxylases"/>
    <property type="match status" value="1"/>
</dbReference>
<evidence type="ECO:0000256" key="7">
    <source>
        <dbReference type="ARBA" id="ARBA00023317"/>
    </source>
</evidence>
<accession>A0A0G1UA52</accession>
<evidence type="ECO:0000256" key="4">
    <source>
        <dbReference type="ARBA" id="ARBA00014727"/>
    </source>
</evidence>